<evidence type="ECO:0000313" key="2">
    <source>
        <dbReference type="Proteomes" id="UP000245626"/>
    </source>
</evidence>
<protein>
    <submittedName>
        <fullName evidence="1">Uncharacterized protein</fullName>
    </submittedName>
</protein>
<evidence type="ECO:0000313" key="1">
    <source>
        <dbReference type="EMBL" id="PWN52376.1"/>
    </source>
</evidence>
<name>A0ACD0P2U2_9BASI</name>
<organism evidence="1 2">
    <name type="scientific">Violaceomyces palustris</name>
    <dbReference type="NCBI Taxonomy" id="1673888"/>
    <lineage>
        <taxon>Eukaryota</taxon>
        <taxon>Fungi</taxon>
        <taxon>Dikarya</taxon>
        <taxon>Basidiomycota</taxon>
        <taxon>Ustilaginomycotina</taxon>
        <taxon>Ustilaginomycetes</taxon>
        <taxon>Violaceomycetales</taxon>
        <taxon>Violaceomycetaceae</taxon>
        <taxon>Violaceomyces</taxon>
    </lineage>
</organism>
<gene>
    <name evidence="1" type="ORF">IE53DRAFT_367248</name>
</gene>
<proteinExistence type="predicted"/>
<dbReference type="Proteomes" id="UP000245626">
    <property type="component" value="Unassembled WGS sequence"/>
</dbReference>
<accession>A0ACD0P2U2</accession>
<sequence length="1727" mass="189631">MPQGGGSQPRSSSLSIYSSRPDRIPIPQPPRSPSLYNHHQHIPDAISTSSSTLVNVESEQEPDYPSGYPHRSPSPSRSHSRSRSRSTTESDVNSETTERTPRQSRPLPASPRSVRAQYDSDQDQRLQSSPSRSRQSPNSHSPRSPPSERSRTQARAKLIPDRLVAVASRSSYADSGSRFDRPVGCRCSDQEIQLGLCSCAYDSSSSSSHSSSRQNARHRARLRRDFLVQEDEEQSRALEERASGPGRMSWQGSSRMKTSVVQGDEQGRNGLGSKRSPHLVEDIERASVARSDTSQYGGSSQATGTMDESSVSKLSHSTSGRRDLVRDPILVPKAAPSRQSSSQRRSNPLVGFEELKHDLEERIDMEDGLTPERGSASFSSRRKSLERWARRPDRSGTEHISRSVREDEDSSKQANQASGVGSTLLVFRSNSSPVRSSFELEPENSRPSSTPPSGAKFALPGSMSRKSPGSNRKSIAAVFERMQEERDRRAEEDRLAREEKKRQRERERAARALGWKNLEGSKTTRDVDVLLEAGGAKTLEVSPPSSPLLLGTSSTFTRRTGHGRSSYGTNTFERISMVNRTGTDHGPNTRPSSTGSESATARLNRLLHPRTEEDEEPSSEEVYGAQAGVESMLDDIAKDGPKSAFSPQSSARDARLKHLIEEPAPAVHRRFGHSGDATDKSRLTLERAQEMLVTEESDSDSDDFAVEEDVIEGFQRSLSLPGSARDHKKSALEEGYQDMGLPAEGLQSSLTSSQPPLPAGAELQGEYHEPDGSFHRGRNDGEDRPIPQPEVSIHSSEDQTSTSIHSTVNGHGSKPHSPHRPHSQSMHQADPKQSEQVKIDNGFHFRGNGMPTTTGDVPSHMQTHGSDGFSFPSRVPSKSPPAPSAIDGASQSVLTPDMGSSGFSSPMSSPRRNAHRRQRSAVVSMSSRLPAASVTAAREAMDEALGSPGLVRSENHGWRDQEKESFFADGTEPRSSSMSVPGSAVNTPKPALRDHGLDSARRKRTVRFSPKPDFRSDSGGSGEWDSLVQAEPRSPVDENGSPDEEAISTRSPSLLRVVNSYPQELTSPSSASPDVSEDPHRSTMTAGTVPVDERNGSGPATNPIDLAPVVRAQQLEKALLEDEKSFQNPRPAPPTPQSVERHLPGSYFSPSKPSISSTPTFSRHLIKPSPRKESAYRQSSKPDRPVKSNGMEPEPLLPPPLPAIAQPREVDQRQQSISPLGPVGVSTWSPPPSLHPMSPSQSQRLADYRKSTLRSTHLSPSRSASLSVLAEDDVVQGRAVEEAKAGSAIERDSMLKSFSSTLGPRESTPPRTSKNLSFSLQTSNKDDPALLGMRRALLDLERISSPSPGSSARGSSSPGHADRLTPKRSLEPGSREPEMGDDSLRITVDRILTALHRNGRSEEETSSRNKPIPTSNESNRAKYRTEAEKPKNEVSEGDREENLEVLQKRGSRMILDEARSLTLETRKKDEVFMTRLQEVRDKVDKLVNSLGVRLLSSDGEVGGKEGDLIRTGKVEPKSGIERMSRRLLVFGILSAQLVMMWLMLAAAQARADYLFQTVYYDPFFPSIHATTSNSAFDLVQLPESLEHLITPTASSSYPHPTWLEVPTLKEMRSLWKQGKILPFVLGSVSQPLRLALHLSDLAMRLLFLGRGGRNLGWQGLIPSLLFLPVRFLSFLLYPQSQLPLEKYHRHHPIETRFSNPFLFFSPSPSPSDRTSGYRLKTSVFVPT</sequence>
<keyword evidence="2" id="KW-1185">Reference proteome</keyword>
<dbReference type="EMBL" id="KZ819780">
    <property type="protein sequence ID" value="PWN52376.1"/>
    <property type="molecule type" value="Genomic_DNA"/>
</dbReference>
<reference evidence="1 2" key="1">
    <citation type="journal article" date="2018" name="Mol. Biol. Evol.">
        <title>Broad Genomic Sampling Reveals a Smut Pathogenic Ancestry of the Fungal Clade Ustilaginomycotina.</title>
        <authorList>
            <person name="Kijpornyongpan T."/>
            <person name="Mondo S.J."/>
            <person name="Barry K."/>
            <person name="Sandor L."/>
            <person name="Lee J."/>
            <person name="Lipzen A."/>
            <person name="Pangilinan J."/>
            <person name="LaButti K."/>
            <person name="Hainaut M."/>
            <person name="Henrissat B."/>
            <person name="Grigoriev I.V."/>
            <person name="Spatafora J.W."/>
            <person name="Aime M.C."/>
        </authorList>
    </citation>
    <scope>NUCLEOTIDE SEQUENCE [LARGE SCALE GENOMIC DNA]</scope>
    <source>
        <strain evidence="1 2">SA 807</strain>
    </source>
</reference>